<keyword evidence="2" id="KW-0805">Transcription regulation</keyword>
<protein>
    <submittedName>
        <fullName evidence="9">RNA polymerase sigma-70 factor (ECF subfamily)</fullName>
    </submittedName>
</protein>
<evidence type="ECO:0000256" key="5">
    <source>
        <dbReference type="ARBA" id="ARBA00023163"/>
    </source>
</evidence>
<evidence type="ECO:0000256" key="2">
    <source>
        <dbReference type="ARBA" id="ARBA00023015"/>
    </source>
</evidence>
<keyword evidence="10" id="KW-1185">Reference proteome</keyword>
<dbReference type="Pfam" id="PF04545">
    <property type="entry name" value="Sigma70_r4"/>
    <property type="match status" value="1"/>
</dbReference>
<dbReference type="EMBL" id="JAUSRA010000001">
    <property type="protein sequence ID" value="MDP9796121.1"/>
    <property type="molecule type" value="Genomic_DNA"/>
</dbReference>
<dbReference type="InterPro" id="IPR013324">
    <property type="entry name" value="RNA_pol_sigma_r3/r4-like"/>
</dbReference>
<dbReference type="CDD" id="cd06171">
    <property type="entry name" value="Sigma70_r4"/>
    <property type="match status" value="1"/>
</dbReference>
<dbReference type="InterPro" id="IPR007627">
    <property type="entry name" value="RNA_pol_sigma70_r2"/>
</dbReference>
<evidence type="ECO:0000259" key="7">
    <source>
        <dbReference type="Pfam" id="PF04542"/>
    </source>
</evidence>
<name>A0ABT9MXG0_9ACTN</name>
<keyword evidence="5" id="KW-0804">Transcription</keyword>
<dbReference type="Gene3D" id="1.10.1740.10">
    <property type="match status" value="1"/>
</dbReference>
<evidence type="ECO:0000256" key="1">
    <source>
        <dbReference type="ARBA" id="ARBA00010641"/>
    </source>
</evidence>
<feature type="domain" description="RNA polymerase sigma-70 region 2" evidence="7">
    <location>
        <begin position="11"/>
        <end position="80"/>
    </location>
</feature>
<evidence type="ECO:0000256" key="3">
    <source>
        <dbReference type="ARBA" id="ARBA00023082"/>
    </source>
</evidence>
<feature type="compositionally biased region" description="Basic and acidic residues" evidence="6">
    <location>
        <begin position="87"/>
        <end position="99"/>
    </location>
</feature>
<keyword evidence="4" id="KW-0238">DNA-binding</keyword>
<dbReference type="PANTHER" id="PTHR43133:SF52">
    <property type="entry name" value="ECF RNA POLYMERASE SIGMA FACTOR SIGL"/>
    <property type="match status" value="1"/>
</dbReference>
<evidence type="ECO:0000259" key="8">
    <source>
        <dbReference type="Pfam" id="PF04545"/>
    </source>
</evidence>
<dbReference type="InterPro" id="IPR013325">
    <property type="entry name" value="RNA_pol_sigma_r2"/>
</dbReference>
<dbReference type="PANTHER" id="PTHR43133">
    <property type="entry name" value="RNA POLYMERASE ECF-TYPE SIGMA FACTO"/>
    <property type="match status" value="1"/>
</dbReference>
<dbReference type="Pfam" id="PF04542">
    <property type="entry name" value="Sigma70_r2"/>
    <property type="match status" value="1"/>
</dbReference>
<dbReference type="NCBIfam" id="TIGR02937">
    <property type="entry name" value="sigma70-ECF"/>
    <property type="match status" value="1"/>
</dbReference>
<comment type="similarity">
    <text evidence="1">Belongs to the sigma-70 factor family. ECF subfamily.</text>
</comment>
<organism evidence="9 10">
    <name type="scientific">Catenuloplanes nepalensis</name>
    <dbReference type="NCBI Taxonomy" id="587533"/>
    <lineage>
        <taxon>Bacteria</taxon>
        <taxon>Bacillati</taxon>
        <taxon>Actinomycetota</taxon>
        <taxon>Actinomycetes</taxon>
        <taxon>Micromonosporales</taxon>
        <taxon>Micromonosporaceae</taxon>
        <taxon>Catenuloplanes</taxon>
    </lineage>
</organism>
<evidence type="ECO:0000256" key="6">
    <source>
        <dbReference type="SAM" id="MobiDB-lite"/>
    </source>
</evidence>
<dbReference type="SUPFAM" id="SSF88946">
    <property type="entry name" value="Sigma2 domain of RNA polymerase sigma factors"/>
    <property type="match status" value="1"/>
</dbReference>
<evidence type="ECO:0000313" key="9">
    <source>
        <dbReference type="EMBL" id="MDP9796121.1"/>
    </source>
</evidence>
<keyword evidence="3" id="KW-0731">Sigma factor</keyword>
<comment type="caution">
    <text evidence="9">The sequence shown here is derived from an EMBL/GenBank/DDBJ whole genome shotgun (WGS) entry which is preliminary data.</text>
</comment>
<feature type="region of interest" description="Disordered" evidence="6">
    <location>
        <begin position="79"/>
        <end position="99"/>
    </location>
</feature>
<reference evidence="9 10" key="1">
    <citation type="submission" date="2023-07" db="EMBL/GenBank/DDBJ databases">
        <title>Sequencing the genomes of 1000 actinobacteria strains.</title>
        <authorList>
            <person name="Klenk H.-P."/>
        </authorList>
    </citation>
    <scope>NUCLEOTIDE SEQUENCE [LARGE SCALE GENOMIC DNA]</scope>
    <source>
        <strain evidence="9 10">DSM 44710</strain>
    </source>
</reference>
<gene>
    <name evidence="9" type="ORF">J2S43_004633</name>
</gene>
<dbReference type="SUPFAM" id="SSF88659">
    <property type="entry name" value="Sigma3 and sigma4 domains of RNA polymerase sigma factors"/>
    <property type="match status" value="1"/>
</dbReference>
<feature type="domain" description="RNA polymerase sigma-70 region 4" evidence="8">
    <location>
        <begin position="110"/>
        <end position="158"/>
    </location>
</feature>
<accession>A0ABT9MXG0</accession>
<dbReference type="InterPro" id="IPR039425">
    <property type="entry name" value="RNA_pol_sigma-70-like"/>
</dbReference>
<dbReference type="Proteomes" id="UP001240984">
    <property type="component" value="Unassembled WGS sequence"/>
</dbReference>
<dbReference type="InterPro" id="IPR014284">
    <property type="entry name" value="RNA_pol_sigma-70_dom"/>
</dbReference>
<dbReference type="Gene3D" id="1.10.10.10">
    <property type="entry name" value="Winged helix-like DNA-binding domain superfamily/Winged helix DNA-binding domain"/>
    <property type="match status" value="1"/>
</dbReference>
<evidence type="ECO:0000313" key="10">
    <source>
        <dbReference type="Proteomes" id="UP001240984"/>
    </source>
</evidence>
<dbReference type="InterPro" id="IPR036388">
    <property type="entry name" value="WH-like_DNA-bd_sf"/>
</dbReference>
<evidence type="ECO:0000256" key="4">
    <source>
        <dbReference type="ARBA" id="ARBA00023125"/>
    </source>
</evidence>
<dbReference type="InterPro" id="IPR007630">
    <property type="entry name" value="RNA_pol_sigma70_r4"/>
</dbReference>
<dbReference type="RefSeq" id="WP_306832470.1">
    <property type="nucleotide sequence ID" value="NZ_JAUSRA010000001.1"/>
</dbReference>
<proteinExistence type="inferred from homology"/>
<sequence length="165" mass="18873">MHDDEARLRALYQEHGGALVRRLTKLLGGDRHLAEDVLQETAVRAWRHPDARGPDGEWRPQWLHTVARNLAVDRIRAARRAAAPAPGHDDRPDPRDDIDRMLTGWQMRAAIARLPDRLRVTLIEVHLRGRSAQETADRLGVPVGTVKSRLFYAMRSLRTHLARRD</sequence>